<keyword evidence="9" id="KW-0539">Nucleus</keyword>
<feature type="domain" description="C2H2-type" evidence="13">
    <location>
        <begin position="481"/>
        <end position="508"/>
    </location>
</feature>
<dbReference type="FunFam" id="3.30.160.60:FF:001289">
    <property type="entry name" value="Zinc finger protein 574"/>
    <property type="match status" value="1"/>
</dbReference>
<evidence type="ECO:0000256" key="7">
    <source>
        <dbReference type="ARBA" id="ARBA00023125"/>
    </source>
</evidence>
<feature type="domain" description="C2H2-type" evidence="13">
    <location>
        <begin position="509"/>
        <end position="534"/>
    </location>
</feature>
<dbReference type="AlphaFoldDB" id="A0A8C4R4J1"/>
<proteinExistence type="inferred from homology"/>
<dbReference type="InterPro" id="IPR051565">
    <property type="entry name" value="Sal_C2H2-zinc-finger"/>
</dbReference>
<comment type="similarity">
    <text evidence="10">Belongs to the sal C2H2-type zinc-finger protein family.</text>
</comment>
<dbReference type="Gene3D" id="3.30.160.60">
    <property type="entry name" value="Classic Zinc Finger"/>
    <property type="match status" value="3"/>
</dbReference>
<evidence type="ECO:0000259" key="13">
    <source>
        <dbReference type="PROSITE" id="PS50157"/>
    </source>
</evidence>
<dbReference type="GO" id="GO:0048731">
    <property type="term" value="P:system development"/>
    <property type="evidence" value="ECO:0007669"/>
    <property type="project" value="UniProtKB-ARBA"/>
</dbReference>
<keyword evidence="2" id="KW-0479">Metal-binding</keyword>
<evidence type="ECO:0000256" key="3">
    <source>
        <dbReference type="ARBA" id="ARBA00022737"/>
    </source>
</evidence>
<evidence type="ECO:0000256" key="9">
    <source>
        <dbReference type="ARBA" id="ARBA00023242"/>
    </source>
</evidence>
<evidence type="ECO:0000256" key="12">
    <source>
        <dbReference type="SAM" id="MobiDB-lite"/>
    </source>
</evidence>
<feature type="region of interest" description="Disordered" evidence="12">
    <location>
        <begin position="372"/>
        <end position="436"/>
    </location>
</feature>
<keyword evidence="8" id="KW-0804">Transcription</keyword>
<feature type="compositionally biased region" description="Gly residues" evidence="12">
    <location>
        <begin position="257"/>
        <end position="269"/>
    </location>
</feature>
<dbReference type="Proteomes" id="UP000694388">
    <property type="component" value="Unplaced"/>
</dbReference>
<evidence type="ECO:0000256" key="11">
    <source>
        <dbReference type="PROSITE-ProRule" id="PRU00042"/>
    </source>
</evidence>
<organism evidence="14 15">
    <name type="scientific">Eptatretus burgeri</name>
    <name type="common">Inshore hagfish</name>
    <dbReference type="NCBI Taxonomy" id="7764"/>
    <lineage>
        <taxon>Eukaryota</taxon>
        <taxon>Metazoa</taxon>
        <taxon>Chordata</taxon>
        <taxon>Craniata</taxon>
        <taxon>Vertebrata</taxon>
        <taxon>Cyclostomata</taxon>
        <taxon>Myxini</taxon>
        <taxon>Myxiniformes</taxon>
        <taxon>Myxinidae</taxon>
        <taxon>Eptatretinae</taxon>
        <taxon>Eptatretus</taxon>
    </lineage>
</organism>
<dbReference type="SUPFAM" id="SSF57667">
    <property type="entry name" value="beta-beta-alpha zinc fingers"/>
    <property type="match status" value="2"/>
</dbReference>
<dbReference type="GO" id="GO:0000981">
    <property type="term" value="F:DNA-binding transcription factor activity, RNA polymerase II-specific"/>
    <property type="evidence" value="ECO:0007669"/>
    <property type="project" value="TreeGrafter"/>
</dbReference>
<protein>
    <recommendedName>
        <fullName evidence="13">C2H2-type domain-containing protein</fullName>
    </recommendedName>
</protein>
<evidence type="ECO:0000256" key="5">
    <source>
        <dbReference type="ARBA" id="ARBA00022833"/>
    </source>
</evidence>
<name>A0A8C4R4J1_EPTBU</name>
<dbReference type="GeneTree" id="ENSGT00940000155384"/>
<dbReference type="FunFam" id="3.30.160.60:FF:000215">
    <property type="entry name" value="Spalt-like transcription factor 3"/>
    <property type="match status" value="1"/>
</dbReference>
<dbReference type="SMART" id="SM00355">
    <property type="entry name" value="ZnF_C2H2"/>
    <property type="match status" value="4"/>
</dbReference>
<keyword evidence="4 11" id="KW-0863">Zinc-finger</keyword>
<feature type="domain" description="C2H2-type" evidence="13">
    <location>
        <begin position="292"/>
        <end position="319"/>
    </location>
</feature>
<evidence type="ECO:0000256" key="10">
    <source>
        <dbReference type="ARBA" id="ARBA00038474"/>
    </source>
</evidence>
<feature type="domain" description="C2H2-type" evidence="13">
    <location>
        <begin position="320"/>
        <end position="347"/>
    </location>
</feature>
<keyword evidence="7" id="KW-0238">DNA-binding</keyword>
<dbReference type="PROSITE" id="PS50157">
    <property type="entry name" value="ZINC_FINGER_C2H2_2"/>
    <property type="match status" value="4"/>
</dbReference>
<dbReference type="Ensembl" id="ENSEBUT00000025564.1">
    <property type="protein sequence ID" value="ENSEBUP00000024988.1"/>
    <property type="gene ID" value="ENSEBUG00000015425.1"/>
</dbReference>
<evidence type="ECO:0000256" key="1">
    <source>
        <dbReference type="ARBA" id="ARBA00004123"/>
    </source>
</evidence>
<reference evidence="14" key="1">
    <citation type="submission" date="2025-08" db="UniProtKB">
        <authorList>
            <consortium name="Ensembl"/>
        </authorList>
    </citation>
    <scope>IDENTIFICATION</scope>
</reference>
<keyword evidence="15" id="KW-1185">Reference proteome</keyword>
<dbReference type="InterPro" id="IPR036236">
    <property type="entry name" value="Znf_C2H2_sf"/>
</dbReference>
<comment type="subcellular location">
    <subcellularLocation>
        <location evidence="1">Nucleus</location>
    </subcellularLocation>
</comment>
<feature type="region of interest" description="Disordered" evidence="12">
    <location>
        <begin position="193"/>
        <end position="213"/>
    </location>
</feature>
<evidence type="ECO:0000313" key="15">
    <source>
        <dbReference type="Proteomes" id="UP000694388"/>
    </source>
</evidence>
<dbReference type="PROSITE" id="PS00028">
    <property type="entry name" value="ZINC_FINGER_C2H2_1"/>
    <property type="match status" value="4"/>
</dbReference>
<keyword evidence="6" id="KW-0805">Transcription regulation</keyword>
<reference evidence="14" key="2">
    <citation type="submission" date="2025-09" db="UniProtKB">
        <authorList>
            <consortium name="Ensembl"/>
        </authorList>
    </citation>
    <scope>IDENTIFICATION</scope>
</reference>
<accession>A0A8C4R4J1</accession>
<dbReference type="GO" id="GO:0005634">
    <property type="term" value="C:nucleus"/>
    <property type="evidence" value="ECO:0007669"/>
    <property type="project" value="UniProtKB-SubCell"/>
</dbReference>
<feature type="compositionally biased region" description="Polar residues" evidence="12">
    <location>
        <begin position="413"/>
        <end position="423"/>
    </location>
</feature>
<keyword evidence="3" id="KW-0677">Repeat</keyword>
<evidence type="ECO:0000256" key="8">
    <source>
        <dbReference type="ARBA" id="ARBA00023163"/>
    </source>
</evidence>
<dbReference type="PANTHER" id="PTHR23233">
    <property type="entry name" value="SAL-LIKE PROTEIN"/>
    <property type="match status" value="1"/>
</dbReference>
<dbReference type="GO" id="GO:0008270">
    <property type="term" value="F:zinc ion binding"/>
    <property type="evidence" value="ECO:0007669"/>
    <property type="project" value="UniProtKB-KW"/>
</dbReference>
<evidence type="ECO:0000256" key="4">
    <source>
        <dbReference type="ARBA" id="ARBA00022771"/>
    </source>
</evidence>
<keyword evidence="5" id="KW-0862">Zinc</keyword>
<evidence type="ECO:0000256" key="2">
    <source>
        <dbReference type="ARBA" id="ARBA00022723"/>
    </source>
</evidence>
<dbReference type="GO" id="GO:0000978">
    <property type="term" value="F:RNA polymerase II cis-regulatory region sequence-specific DNA binding"/>
    <property type="evidence" value="ECO:0007669"/>
    <property type="project" value="TreeGrafter"/>
</dbReference>
<evidence type="ECO:0000256" key="6">
    <source>
        <dbReference type="ARBA" id="ARBA00023015"/>
    </source>
</evidence>
<dbReference type="InterPro" id="IPR013087">
    <property type="entry name" value="Znf_C2H2_type"/>
</dbReference>
<dbReference type="Pfam" id="PF00096">
    <property type="entry name" value="zf-C2H2"/>
    <property type="match status" value="3"/>
</dbReference>
<sequence length="552" mass="57921">MSRRKQPKPQHLLALRESGGQDTDSTTHLFVCTSCCAEFQTFADLAHHNHTCPTPAPGVVITSDGGAAIATATVVTSAPPTSVASVTVGTMQIDKEKVETVLLPQQEVLFHLSGNDGSPQPELAPPPKVVKLSGPSPCQEPMLDENVAFPLPLILEKLHILQQQQLSQLRLIEHIQGQVAQMMGAGVGSSVSLINQADGQPSSPGGSSGSGGGFSTAVVPTSLSSEAIPSKVSVAALGLLRLAPDSAFGSGSRNNTSGGGNSGLSGGSTSGINGVASIRSRKPRPEDSPFKNICRYCGKLFGSDSALQIHIRSHTGERPFKCNVCGNRFSTRGNLKVHFQRHRDRFPHIEMNPYPVPEYLDTIISGSGLPYGMSVPPGEAGNSADEHGTGRESVGWDSNTGESLSVAEGDTQIDASNTSMTSSLPPPPPYNDRDSAPAAVSWLLEPKDHVQLASASDTFKLEQLVQSLEGAAVTSCEAAPAECGVCHRVLGSAAALRLHLRLHASERPHRCKVCGRAFSTKANLRAHAGTHRGEILSVSAIALMPNLPEAVL</sequence>
<evidence type="ECO:0000313" key="14">
    <source>
        <dbReference type="Ensembl" id="ENSEBUP00000024988.1"/>
    </source>
</evidence>
<feature type="region of interest" description="Disordered" evidence="12">
    <location>
        <begin position="250"/>
        <end position="286"/>
    </location>
</feature>
<dbReference type="PANTHER" id="PTHR23233:SF84">
    <property type="entry name" value="FI23031P1"/>
    <property type="match status" value="1"/>
</dbReference>